<proteinExistence type="predicted"/>
<gene>
    <name evidence="2" type="ORF">ABEU20_003916</name>
</gene>
<keyword evidence="3" id="KW-1185">Reference proteome</keyword>
<protein>
    <recommendedName>
        <fullName evidence="1">DUF8021 domain-containing protein</fullName>
    </recommendedName>
</protein>
<dbReference type="EMBL" id="JBDLNV010000006">
    <property type="protein sequence ID" value="MFM1725304.1"/>
    <property type="molecule type" value="Genomic_DNA"/>
</dbReference>
<name>A0ABW9FIB7_9NOCA</name>
<comment type="caution">
    <text evidence="2">The sequence shown here is derived from an EMBL/GenBank/DDBJ whole genome shotgun (WGS) entry which is preliminary data.</text>
</comment>
<dbReference type="InterPro" id="IPR058334">
    <property type="entry name" value="DUF8021"/>
</dbReference>
<evidence type="ECO:0000259" key="1">
    <source>
        <dbReference type="Pfam" id="PF26061"/>
    </source>
</evidence>
<dbReference type="Proteomes" id="UP001629745">
    <property type="component" value="Unassembled WGS sequence"/>
</dbReference>
<dbReference type="Pfam" id="PF26061">
    <property type="entry name" value="DUF8021"/>
    <property type="match status" value="1"/>
</dbReference>
<dbReference type="RefSeq" id="WP_420165793.1">
    <property type="nucleotide sequence ID" value="NZ_JBDLNV010000006.1"/>
</dbReference>
<evidence type="ECO:0000313" key="2">
    <source>
        <dbReference type="EMBL" id="MFM1725304.1"/>
    </source>
</evidence>
<sequence length="125" mass="14131">MTAQLDAARTYVAALLSHDGDSAPYAPGAVRYEVGLKTGFSGNHLRRSLSRGPQFRLIRAIRDEEYRVEGDEVVADYLIDAGLFGRTLVTARVHETFVIPADDPRIHRIRAEFRLVRRNNLIPRE</sequence>
<feature type="domain" description="DUF8021" evidence="1">
    <location>
        <begin position="6"/>
        <end position="111"/>
    </location>
</feature>
<accession>A0ABW9FIB7</accession>
<organism evidence="2 3">
    <name type="scientific">Rhodococcus parequi</name>
    <dbReference type="NCBI Taxonomy" id="3137122"/>
    <lineage>
        <taxon>Bacteria</taxon>
        <taxon>Bacillati</taxon>
        <taxon>Actinomycetota</taxon>
        <taxon>Actinomycetes</taxon>
        <taxon>Mycobacteriales</taxon>
        <taxon>Nocardiaceae</taxon>
        <taxon>Rhodococcus</taxon>
    </lineage>
</organism>
<evidence type="ECO:0000313" key="3">
    <source>
        <dbReference type="Proteomes" id="UP001629745"/>
    </source>
</evidence>
<reference evidence="2 3" key="1">
    <citation type="submission" date="2023-11" db="EMBL/GenBank/DDBJ databases">
        <authorList>
            <person name="Val-Calvo J."/>
            <person name="Scortti M."/>
            <person name="Vazquez-Boland J."/>
        </authorList>
    </citation>
    <scope>NUCLEOTIDE SEQUENCE [LARGE SCALE GENOMIC DNA]</scope>
    <source>
        <strain evidence="2 3">PAM 2766</strain>
    </source>
</reference>